<proteinExistence type="predicted"/>
<gene>
    <name evidence="1" type="ORF">HG543_18705</name>
</gene>
<dbReference type="Proteomes" id="UP000518300">
    <property type="component" value="Unassembled WGS sequence"/>
</dbReference>
<keyword evidence="2" id="KW-1185">Reference proteome</keyword>
<accession>A0A848LH16</accession>
<name>A0A848LH16_9BACT</name>
<evidence type="ECO:0000313" key="2">
    <source>
        <dbReference type="Proteomes" id="UP000518300"/>
    </source>
</evidence>
<evidence type="ECO:0000313" key="1">
    <source>
        <dbReference type="EMBL" id="NMO16875.1"/>
    </source>
</evidence>
<organism evidence="1 2">
    <name type="scientific">Pyxidicoccus fallax</name>
    <dbReference type="NCBI Taxonomy" id="394095"/>
    <lineage>
        <taxon>Bacteria</taxon>
        <taxon>Pseudomonadati</taxon>
        <taxon>Myxococcota</taxon>
        <taxon>Myxococcia</taxon>
        <taxon>Myxococcales</taxon>
        <taxon>Cystobacterineae</taxon>
        <taxon>Myxococcaceae</taxon>
        <taxon>Pyxidicoccus</taxon>
    </lineage>
</organism>
<comment type="caution">
    <text evidence="1">The sequence shown here is derived from an EMBL/GenBank/DDBJ whole genome shotgun (WGS) entry which is preliminary data.</text>
</comment>
<dbReference type="AlphaFoldDB" id="A0A848LH16"/>
<dbReference type="EMBL" id="JABBJJ010000081">
    <property type="protein sequence ID" value="NMO16875.1"/>
    <property type="molecule type" value="Genomic_DNA"/>
</dbReference>
<sequence length="155" mass="17315">MMPLPLFYDFDAQTRADALVTAREARGDEDELYDRFETLHEMLSWGALYRFRLSKMPQTCTGTFRGEPSDIQVFIERVMDSLGFSKPISTGSLCGLYERADAVMICKGIPRHEFNDVRSFNLGGASPGVLRKILGELAMVSALEVKVAEWSPALA</sequence>
<reference evidence="1 2" key="1">
    <citation type="submission" date="2020-04" db="EMBL/GenBank/DDBJ databases">
        <title>Draft genome of Pyxidicoccus fallax type strain.</title>
        <authorList>
            <person name="Whitworth D.E."/>
        </authorList>
    </citation>
    <scope>NUCLEOTIDE SEQUENCE [LARGE SCALE GENOMIC DNA]</scope>
    <source>
        <strain evidence="1 2">DSM 14698</strain>
    </source>
</reference>
<protein>
    <submittedName>
        <fullName evidence="1">Uncharacterized protein</fullName>
    </submittedName>
</protein>